<dbReference type="PANTHER" id="PTHR30330:SF7">
    <property type="entry name" value="SODIUM_PROTON-DEPENDENT ALANINE CARRIER PROTEIN YRBD-RELATED"/>
    <property type="match status" value="1"/>
</dbReference>
<dbReference type="AlphaFoldDB" id="A0A0A0EMC6"/>
<comment type="similarity">
    <text evidence="2 9">Belongs to the alanine or glycine:cation symporter (AGCS) (TC 2.A.25) family.</text>
</comment>
<dbReference type="Proteomes" id="UP000030017">
    <property type="component" value="Unassembled WGS sequence"/>
</dbReference>
<evidence type="ECO:0000256" key="3">
    <source>
        <dbReference type="ARBA" id="ARBA00022448"/>
    </source>
</evidence>
<accession>A0A0A0EMC6</accession>
<protein>
    <submittedName>
        <fullName evidence="10">Sodium:alanine symporter</fullName>
    </submittedName>
</protein>
<keyword evidence="8 9" id="KW-0472">Membrane</keyword>
<evidence type="ECO:0000256" key="8">
    <source>
        <dbReference type="ARBA" id="ARBA00023136"/>
    </source>
</evidence>
<keyword evidence="11" id="KW-1185">Reference proteome</keyword>
<evidence type="ECO:0000256" key="1">
    <source>
        <dbReference type="ARBA" id="ARBA00004651"/>
    </source>
</evidence>
<feature type="transmembrane region" description="Helical" evidence="9">
    <location>
        <begin position="218"/>
        <end position="237"/>
    </location>
</feature>
<keyword evidence="6 9" id="KW-0769">Symport</keyword>
<evidence type="ECO:0000256" key="6">
    <source>
        <dbReference type="ARBA" id="ARBA00022847"/>
    </source>
</evidence>
<organism evidence="10 11">
    <name type="scientific">Lysobacter concretionis Ko07 = DSM 16239</name>
    <dbReference type="NCBI Taxonomy" id="1122185"/>
    <lineage>
        <taxon>Bacteria</taxon>
        <taxon>Pseudomonadati</taxon>
        <taxon>Pseudomonadota</taxon>
        <taxon>Gammaproteobacteria</taxon>
        <taxon>Lysobacterales</taxon>
        <taxon>Lysobacteraceae</taxon>
        <taxon>Novilysobacter</taxon>
    </lineage>
</organism>
<feature type="transmembrane region" description="Helical" evidence="9">
    <location>
        <begin position="439"/>
        <end position="460"/>
    </location>
</feature>
<keyword evidence="5 9" id="KW-0812">Transmembrane</keyword>
<feature type="transmembrane region" description="Helical" evidence="9">
    <location>
        <begin position="249"/>
        <end position="272"/>
    </location>
</feature>
<proteinExistence type="inferred from homology"/>
<dbReference type="PANTHER" id="PTHR30330">
    <property type="entry name" value="AGSS FAMILY TRANSPORTER, SODIUM-ALANINE"/>
    <property type="match status" value="1"/>
</dbReference>
<name>A0A0A0EMC6_9GAMM</name>
<dbReference type="GO" id="GO:0005283">
    <property type="term" value="F:amino acid:sodium symporter activity"/>
    <property type="evidence" value="ECO:0007669"/>
    <property type="project" value="InterPro"/>
</dbReference>
<feature type="transmembrane region" description="Helical" evidence="9">
    <location>
        <begin position="374"/>
        <end position="396"/>
    </location>
</feature>
<comment type="subcellular location">
    <subcellularLocation>
        <location evidence="9">Cell inner membrane</location>
        <topology evidence="9">Multi-pass membrane protein</topology>
    </subcellularLocation>
    <subcellularLocation>
        <location evidence="1">Cell membrane</location>
        <topology evidence="1">Multi-pass membrane protein</topology>
    </subcellularLocation>
</comment>
<dbReference type="NCBIfam" id="TIGR00835">
    <property type="entry name" value="agcS"/>
    <property type="match status" value="1"/>
</dbReference>
<keyword evidence="4" id="KW-1003">Cell membrane</keyword>
<dbReference type="Gene3D" id="1.20.1740.10">
    <property type="entry name" value="Amino acid/polyamine transporter I"/>
    <property type="match status" value="1"/>
</dbReference>
<feature type="transmembrane region" description="Helical" evidence="9">
    <location>
        <begin position="417"/>
        <end position="433"/>
    </location>
</feature>
<dbReference type="PRINTS" id="PR00175">
    <property type="entry name" value="NAALASMPORT"/>
</dbReference>
<dbReference type="OrthoDB" id="9806926at2"/>
<sequence length="526" mass="55820">MEAVVNAINGVIWSNALIFMCLAAGLWFSLRTRFMQIRGFAEMCRLTVSGQKSEAGVSSFQALAISMAGRMGIGNIAGVATAIAYGGPGAIFWMWVMGFLGASTSYVESTLAQIYKTKDAEGRYRGGPAYYIEKAMGLKWYATAFAVATIVATGLLLPGVQANAIADSASNVLCNGGDACVPFGGAGMVKLWIGLGVGVLLAVIIFGGIRRIATFAEIVVPFMALAFILMAVMVMILNAEKVPTMFADIFSSAFGAHAAFGAIIGQAIAWGVKRGIYANEAGQGTGPHAAAAAEVSHPAKQGYVQAFAIYFDTMLVCTSTAFLVLSTGMYNTFRVVKDAGGETLEAMYTGVPGLRPSEGAQYTQAAVESVLPGWGAGFVALALFFFAFTTIMAYYYMAETNLTYIAGTRRTHPLATLLLRLGIIGMVVFGAYHNAHMAWALGDIGVGLMAWLNVVAILVVQKPAMLALRDYERQRKLGLDPVFDPLSLGIRNAGFWEERVASHAVRERAAAADVMPAPLLADADVR</sequence>
<dbReference type="FunFam" id="1.20.1740.10:FF:000004">
    <property type="entry name" value="Sodium:alanine symporter family protein"/>
    <property type="match status" value="1"/>
</dbReference>
<evidence type="ECO:0000256" key="4">
    <source>
        <dbReference type="ARBA" id="ARBA00022475"/>
    </source>
</evidence>
<comment type="caution">
    <text evidence="10">The sequence shown here is derived from an EMBL/GenBank/DDBJ whole genome shotgun (WGS) entry which is preliminary data.</text>
</comment>
<keyword evidence="3 9" id="KW-0813">Transport</keyword>
<evidence type="ECO:0000313" key="11">
    <source>
        <dbReference type="Proteomes" id="UP000030017"/>
    </source>
</evidence>
<keyword evidence="7 9" id="KW-1133">Transmembrane helix</keyword>
<dbReference type="eggNOG" id="COG1115">
    <property type="taxonomic scope" value="Bacteria"/>
</dbReference>
<feature type="transmembrane region" description="Helical" evidence="9">
    <location>
        <begin position="191"/>
        <end position="209"/>
    </location>
</feature>
<evidence type="ECO:0000256" key="5">
    <source>
        <dbReference type="ARBA" id="ARBA00022692"/>
    </source>
</evidence>
<keyword evidence="9" id="KW-0997">Cell inner membrane</keyword>
<gene>
    <name evidence="10" type="ORF">N792_10470</name>
</gene>
<feature type="transmembrane region" description="Helical" evidence="9">
    <location>
        <begin position="12"/>
        <end position="30"/>
    </location>
</feature>
<dbReference type="EMBL" id="AVPS01000006">
    <property type="protein sequence ID" value="KGM51539.1"/>
    <property type="molecule type" value="Genomic_DNA"/>
</dbReference>
<feature type="transmembrane region" description="Helical" evidence="9">
    <location>
        <begin position="140"/>
        <end position="160"/>
    </location>
</feature>
<feature type="transmembrane region" description="Helical" evidence="9">
    <location>
        <begin position="62"/>
        <end position="85"/>
    </location>
</feature>
<dbReference type="GO" id="GO:0005886">
    <property type="term" value="C:plasma membrane"/>
    <property type="evidence" value="ECO:0007669"/>
    <property type="project" value="UniProtKB-SubCell"/>
</dbReference>
<dbReference type="STRING" id="1122185.N792_10470"/>
<evidence type="ECO:0000256" key="2">
    <source>
        <dbReference type="ARBA" id="ARBA00009261"/>
    </source>
</evidence>
<evidence type="ECO:0000256" key="9">
    <source>
        <dbReference type="RuleBase" id="RU363064"/>
    </source>
</evidence>
<feature type="transmembrane region" description="Helical" evidence="9">
    <location>
        <begin position="307"/>
        <end position="330"/>
    </location>
</feature>
<dbReference type="InterPro" id="IPR001463">
    <property type="entry name" value="Na/Ala_symport"/>
</dbReference>
<reference evidence="10 11" key="1">
    <citation type="submission" date="2013-08" db="EMBL/GenBank/DDBJ databases">
        <title>Genome sequencing of Lysobacter.</title>
        <authorList>
            <person name="Zhang S."/>
            <person name="Wang G."/>
        </authorList>
    </citation>
    <scope>NUCLEOTIDE SEQUENCE [LARGE SCALE GENOMIC DNA]</scope>
    <source>
        <strain evidence="10 11">Ko07</strain>
    </source>
</reference>
<evidence type="ECO:0000313" key="10">
    <source>
        <dbReference type="EMBL" id="KGM51539.1"/>
    </source>
</evidence>
<dbReference type="Pfam" id="PF01235">
    <property type="entry name" value="Na_Ala_symp"/>
    <property type="match status" value="1"/>
</dbReference>
<evidence type="ECO:0000256" key="7">
    <source>
        <dbReference type="ARBA" id="ARBA00022989"/>
    </source>
</evidence>